<evidence type="ECO:0000313" key="3">
    <source>
        <dbReference type="Proteomes" id="UP000295157"/>
    </source>
</evidence>
<reference evidence="2 3" key="1">
    <citation type="submission" date="2019-02" db="EMBL/GenBank/DDBJ databases">
        <title>Draft genome sequences of novel Actinobacteria.</title>
        <authorList>
            <person name="Sahin N."/>
            <person name="Ay H."/>
            <person name="Saygin H."/>
        </authorList>
    </citation>
    <scope>NUCLEOTIDE SEQUENCE [LARGE SCALE GENOMIC DNA]</scope>
    <source>
        <strain evidence="2 3">KC201</strain>
    </source>
</reference>
<gene>
    <name evidence="2" type="ORF">E1267_01925</name>
</gene>
<dbReference type="SMART" id="SM00450">
    <property type="entry name" value="RHOD"/>
    <property type="match status" value="1"/>
</dbReference>
<dbReference type="PANTHER" id="PTHR44086">
    <property type="entry name" value="THIOSULFATE SULFURTRANSFERASE RDL2, MITOCHONDRIAL-RELATED"/>
    <property type="match status" value="1"/>
</dbReference>
<comment type="caution">
    <text evidence="2">The sequence shown here is derived from an EMBL/GenBank/DDBJ whole genome shotgun (WGS) entry which is preliminary data.</text>
</comment>
<feature type="domain" description="Rhodanese" evidence="1">
    <location>
        <begin position="36"/>
        <end position="134"/>
    </location>
</feature>
<dbReference type="InterPro" id="IPR001763">
    <property type="entry name" value="Rhodanese-like_dom"/>
</dbReference>
<dbReference type="GO" id="GO:0004792">
    <property type="term" value="F:thiosulfate-cyanide sulfurtransferase activity"/>
    <property type="evidence" value="ECO:0007669"/>
    <property type="project" value="TreeGrafter"/>
</dbReference>
<keyword evidence="3" id="KW-1185">Reference proteome</keyword>
<organism evidence="2 3">
    <name type="scientific">Nonomuraea longispora</name>
    <dbReference type="NCBI Taxonomy" id="1848320"/>
    <lineage>
        <taxon>Bacteria</taxon>
        <taxon>Bacillati</taxon>
        <taxon>Actinomycetota</taxon>
        <taxon>Actinomycetes</taxon>
        <taxon>Streptosporangiales</taxon>
        <taxon>Streptosporangiaceae</taxon>
        <taxon>Nonomuraea</taxon>
    </lineage>
</organism>
<dbReference type="SUPFAM" id="SSF52821">
    <property type="entry name" value="Rhodanese/Cell cycle control phosphatase"/>
    <property type="match status" value="1"/>
</dbReference>
<evidence type="ECO:0000259" key="1">
    <source>
        <dbReference type="PROSITE" id="PS50206"/>
    </source>
</evidence>
<dbReference type="EMBL" id="SMJZ01000004">
    <property type="protein sequence ID" value="TDC10982.1"/>
    <property type="molecule type" value="Genomic_DNA"/>
</dbReference>
<dbReference type="PROSITE" id="PS50206">
    <property type="entry name" value="RHODANESE_3"/>
    <property type="match status" value="1"/>
</dbReference>
<sequence length="146" mass="15458">MGEHAEVLRPLTVDGLLAVARAGLRRMSPAEAAAAIAEGARLVDTRPQFQRAADGEIPGAIVIERNHLEWRLDPTSPARIPEATGHDIAWIVICDEGYSSSLAAASLRTIGLAKATDVIGGFRAWKQEGLPLTHPATPATPRLPTG</sequence>
<keyword evidence="2" id="KW-0808">Transferase</keyword>
<dbReference type="Proteomes" id="UP000295157">
    <property type="component" value="Unassembled WGS sequence"/>
</dbReference>
<proteinExistence type="predicted"/>
<accession>A0A4R4NUI0</accession>
<name>A0A4R4NUI0_9ACTN</name>
<evidence type="ECO:0000313" key="2">
    <source>
        <dbReference type="EMBL" id="TDC10982.1"/>
    </source>
</evidence>
<dbReference type="Gene3D" id="3.40.250.10">
    <property type="entry name" value="Rhodanese-like domain"/>
    <property type="match status" value="1"/>
</dbReference>
<dbReference type="Pfam" id="PF00581">
    <property type="entry name" value="Rhodanese"/>
    <property type="match status" value="1"/>
</dbReference>
<protein>
    <submittedName>
        <fullName evidence="2">Sulfurtransferase</fullName>
    </submittedName>
</protein>
<dbReference type="AlphaFoldDB" id="A0A4R4NUI0"/>
<dbReference type="PANTHER" id="PTHR44086:SF10">
    <property type="entry name" value="THIOSULFATE SULFURTRANSFERASE_RHODANESE-LIKE DOMAIN-CONTAINING PROTEIN 3"/>
    <property type="match status" value="1"/>
</dbReference>
<dbReference type="RefSeq" id="WP_132329015.1">
    <property type="nucleotide sequence ID" value="NZ_SMJZ01000004.1"/>
</dbReference>
<dbReference type="InterPro" id="IPR036873">
    <property type="entry name" value="Rhodanese-like_dom_sf"/>
</dbReference>
<dbReference type="OrthoDB" id="4828183at2"/>